<feature type="compositionally biased region" description="Polar residues" evidence="1">
    <location>
        <begin position="97"/>
        <end position="108"/>
    </location>
</feature>
<dbReference type="Proteomes" id="UP001218218">
    <property type="component" value="Unassembled WGS sequence"/>
</dbReference>
<evidence type="ECO:0000256" key="1">
    <source>
        <dbReference type="SAM" id="MobiDB-lite"/>
    </source>
</evidence>
<dbReference type="EMBL" id="JARIHO010000007">
    <property type="protein sequence ID" value="KAJ7358554.1"/>
    <property type="molecule type" value="Genomic_DNA"/>
</dbReference>
<evidence type="ECO:0000313" key="3">
    <source>
        <dbReference type="Proteomes" id="UP001218218"/>
    </source>
</evidence>
<feature type="region of interest" description="Disordered" evidence="1">
    <location>
        <begin position="57"/>
        <end position="119"/>
    </location>
</feature>
<protein>
    <submittedName>
        <fullName evidence="2">Uncharacterized protein</fullName>
    </submittedName>
</protein>
<keyword evidence="3" id="KW-1185">Reference proteome</keyword>
<comment type="caution">
    <text evidence="2">The sequence shown here is derived from an EMBL/GenBank/DDBJ whole genome shotgun (WGS) entry which is preliminary data.</text>
</comment>
<name>A0AAD7EZM8_9AGAR</name>
<evidence type="ECO:0000313" key="2">
    <source>
        <dbReference type="EMBL" id="KAJ7358554.1"/>
    </source>
</evidence>
<proteinExistence type="predicted"/>
<accession>A0AAD7EZM8</accession>
<dbReference type="AlphaFoldDB" id="A0AAD7EZM8"/>
<sequence>MSNSTPQPSISLPARVKLENDAVDASFGSGAGPRCFQCAHCETRTLKEAGREVLEILSDSEPSSDVEETTPPLPSSGPGSDDSNFRESSPLPPSDFPSETSYTESDSYLPSDEHTGYLI</sequence>
<organism evidence="2 3">
    <name type="scientific">Mycena albidolilacea</name>
    <dbReference type="NCBI Taxonomy" id="1033008"/>
    <lineage>
        <taxon>Eukaryota</taxon>
        <taxon>Fungi</taxon>
        <taxon>Dikarya</taxon>
        <taxon>Basidiomycota</taxon>
        <taxon>Agaricomycotina</taxon>
        <taxon>Agaricomycetes</taxon>
        <taxon>Agaricomycetidae</taxon>
        <taxon>Agaricales</taxon>
        <taxon>Marasmiineae</taxon>
        <taxon>Mycenaceae</taxon>
        <taxon>Mycena</taxon>
    </lineage>
</organism>
<reference evidence="2" key="1">
    <citation type="submission" date="2023-03" db="EMBL/GenBank/DDBJ databases">
        <title>Massive genome expansion in bonnet fungi (Mycena s.s.) driven by repeated elements and novel gene families across ecological guilds.</title>
        <authorList>
            <consortium name="Lawrence Berkeley National Laboratory"/>
            <person name="Harder C.B."/>
            <person name="Miyauchi S."/>
            <person name="Viragh M."/>
            <person name="Kuo A."/>
            <person name="Thoen E."/>
            <person name="Andreopoulos B."/>
            <person name="Lu D."/>
            <person name="Skrede I."/>
            <person name="Drula E."/>
            <person name="Henrissat B."/>
            <person name="Morin E."/>
            <person name="Kohler A."/>
            <person name="Barry K."/>
            <person name="LaButti K."/>
            <person name="Morin E."/>
            <person name="Salamov A."/>
            <person name="Lipzen A."/>
            <person name="Mereny Z."/>
            <person name="Hegedus B."/>
            <person name="Baldrian P."/>
            <person name="Stursova M."/>
            <person name="Weitz H."/>
            <person name="Taylor A."/>
            <person name="Grigoriev I.V."/>
            <person name="Nagy L.G."/>
            <person name="Martin F."/>
            <person name="Kauserud H."/>
        </authorList>
    </citation>
    <scope>NUCLEOTIDE SEQUENCE</scope>
    <source>
        <strain evidence="2">CBHHK002</strain>
    </source>
</reference>
<gene>
    <name evidence="2" type="ORF">DFH08DRAFT_1075567</name>
</gene>